<dbReference type="Gene3D" id="3.40.1190.10">
    <property type="entry name" value="Mur-like, catalytic domain"/>
    <property type="match status" value="1"/>
</dbReference>
<dbReference type="FunFam" id="3.40.1190.10:FF:000011">
    <property type="entry name" value="Folylpolyglutamate synthase/dihydrofolate synthase"/>
    <property type="match status" value="1"/>
</dbReference>
<dbReference type="Proteomes" id="UP000236311">
    <property type="component" value="Unassembled WGS sequence"/>
</dbReference>
<dbReference type="GO" id="GO:0008841">
    <property type="term" value="F:dihydrofolate synthase activity"/>
    <property type="evidence" value="ECO:0007669"/>
    <property type="project" value="TreeGrafter"/>
</dbReference>
<dbReference type="InterPro" id="IPR004101">
    <property type="entry name" value="Mur_ligase_C"/>
</dbReference>
<dbReference type="GO" id="GO:0046872">
    <property type="term" value="F:metal ion binding"/>
    <property type="evidence" value="ECO:0007669"/>
    <property type="project" value="UniProtKB-KW"/>
</dbReference>
<proteinExistence type="inferred from homology"/>
<evidence type="ECO:0000313" key="15">
    <source>
        <dbReference type="Proteomes" id="UP000236311"/>
    </source>
</evidence>
<dbReference type="Pfam" id="PF02875">
    <property type="entry name" value="Mur_ligase_C"/>
    <property type="match status" value="1"/>
</dbReference>
<evidence type="ECO:0000256" key="2">
    <source>
        <dbReference type="ARBA" id="ARBA00008276"/>
    </source>
</evidence>
<dbReference type="Pfam" id="PF08245">
    <property type="entry name" value="Mur_ligase_M"/>
    <property type="match status" value="1"/>
</dbReference>
<comment type="similarity">
    <text evidence="2 11">Belongs to the folylpolyglutamate synthase family.</text>
</comment>
<evidence type="ECO:0000256" key="9">
    <source>
        <dbReference type="ARBA" id="ARBA00030592"/>
    </source>
</evidence>
<evidence type="ECO:0000256" key="3">
    <source>
        <dbReference type="ARBA" id="ARBA00013025"/>
    </source>
</evidence>
<evidence type="ECO:0000256" key="5">
    <source>
        <dbReference type="ARBA" id="ARBA00022723"/>
    </source>
</evidence>
<dbReference type="InterPro" id="IPR018109">
    <property type="entry name" value="Folylpolyglutamate_synth_CS"/>
</dbReference>
<dbReference type="SUPFAM" id="SSF53244">
    <property type="entry name" value="MurD-like peptide ligases, peptide-binding domain"/>
    <property type="match status" value="1"/>
</dbReference>
<dbReference type="SUPFAM" id="SSF53623">
    <property type="entry name" value="MurD-like peptide ligases, catalytic domain"/>
    <property type="match status" value="1"/>
</dbReference>
<name>A0A2K4ZFU6_9FIRM</name>
<dbReference type="PANTHER" id="PTHR11136:SF0">
    <property type="entry name" value="DIHYDROFOLATE SYNTHETASE-RELATED"/>
    <property type="match status" value="1"/>
</dbReference>
<dbReference type="OrthoDB" id="9809356at2"/>
<dbReference type="EC" id="6.3.2.17" evidence="3"/>
<evidence type="ECO:0000256" key="6">
    <source>
        <dbReference type="ARBA" id="ARBA00022741"/>
    </source>
</evidence>
<evidence type="ECO:0000259" key="12">
    <source>
        <dbReference type="Pfam" id="PF02875"/>
    </source>
</evidence>
<keyword evidence="7 11" id="KW-0067">ATP-binding</keyword>
<dbReference type="GO" id="GO:0005524">
    <property type="term" value="F:ATP binding"/>
    <property type="evidence" value="ECO:0007669"/>
    <property type="project" value="UniProtKB-KW"/>
</dbReference>
<evidence type="ECO:0000256" key="1">
    <source>
        <dbReference type="ARBA" id="ARBA00001946"/>
    </source>
</evidence>
<feature type="domain" description="Mur ligase central" evidence="13">
    <location>
        <begin position="44"/>
        <end position="265"/>
    </location>
</feature>
<keyword evidence="6 11" id="KW-0547">Nucleotide-binding</keyword>
<dbReference type="EMBL" id="OFSM01000009">
    <property type="protein sequence ID" value="SOY29331.1"/>
    <property type="molecule type" value="Genomic_DNA"/>
</dbReference>
<protein>
    <recommendedName>
        <fullName evidence="3">tetrahydrofolate synthase</fullName>
        <ecNumber evidence="3">6.3.2.17</ecNumber>
    </recommendedName>
    <alternativeName>
        <fullName evidence="9">Tetrahydrofolylpolyglutamate synthase</fullName>
    </alternativeName>
</protein>
<accession>A0A2K4ZFU6</accession>
<comment type="cofactor">
    <cofactor evidence="1">
        <name>Mg(2+)</name>
        <dbReference type="ChEBI" id="CHEBI:18420"/>
    </cofactor>
</comment>
<dbReference type="PROSITE" id="PS01012">
    <property type="entry name" value="FOLYLPOLYGLU_SYNT_2"/>
    <property type="match status" value="1"/>
</dbReference>
<dbReference type="InterPro" id="IPR013221">
    <property type="entry name" value="Mur_ligase_cen"/>
</dbReference>
<dbReference type="GO" id="GO:0004326">
    <property type="term" value="F:tetrahydrofolylpolyglutamate synthase activity"/>
    <property type="evidence" value="ECO:0007669"/>
    <property type="project" value="UniProtKB-EC"/>
</dbReference>
<reference evidence="14 15" key="1">
    <citation type="submission" date="2018-01" db="EMBL/GenBank/DDBJ databases">
        <authorList>
            <person name="Gaut B.S."/>
            <person name="Morton B.R."/>
            <person name="Clegg M.T."/>
            <person name="Duvall M.R."/>
        </authorList>
    </citation>
    <scope>NUCLEOTIDE SEQUENCE [LARGE SCALE GENOMIC DNA]</scope>
    <source>
        <strain evidence="14">GP69</strain>
    </source>
</reference>
<keyword evidence="5" id="KW-0479">Metal-binding</keyword>
<evidence type="ECO:0000256" key="11">
    <source>
        <dbReference type="PIRNR" id="PIRNR001563"/>
    </source>
</evidence>
<evidence type="ECO:0000256" key="8">
    <source>
        <dbReference type="ARBA" id="ARBA00022842"/>
    </source>
</evidence>
<dbReference type="GO" id="GO:0005737">
    <property type="term" value="C:cytoplasm"/>
    <property type="evidence" value="ECO:0007669"/>
    <property type="project" value="TreeGrafter"/>
</dbReference>
<evidence type="ECO:0000256" key="4">
    <source>
        <dbReference type="ARBA" id="ARBA00022598"/>
    </source>
</evidence>
<sequence length="434" mass="47790">MNIREVFEYIEQAGKYGIVPGLDNIRALCGKMGNPQKELRFVHVAGTNGKGSVSAYLASVLRQGGYRVGRFLSPVLFEYRERIQINDRPITKSALCEGMELIQKACGEMQQEGMTHPTPFEMETALGFWYFQQKRCDIVVLETGMGGLLDATNVVENTCAAVLTSISRDHMSYLGDSLEEIAVQKAGIIKKGCDVITAVQEPEVMRIISQKAAEAGCPLHVAEAANISRVHYGLEKQKLTYRGVKFEISLAGKHQIENAAVALEVLEVLREKGLPVTEEKERKGMAETRWPGRFTVIGRKPYFIVDGAHNEDAAGKLAESLKAYFPGRRMIYIMGMLKDKEYEKVIARTHFLADQIITITTPDEPRALPAYLLAGEVAKVHAGVTAADSLEEAVEMSCLLAGKEDVIVAFGSLSFLGRLMKIVDNMAGKGNGRK</sequence>
<dbReference type="Gene3D" id="3.90.190.20">
    <property type="entry name" value="Mur ligase, C-terminal domain"/>
    <property type="match status" value="1"/>
</dbReference>
<comment type="catalytic activity">
    <reaction evidence="10">
        <text>(6S)-5,6,7,8-tetrahydrofolyl-(gamma-L-Glu)(n) + L-glutamate + ATP = (6S)-5,6,7,8-tetrahydrofolyl-(gamma-L-Glu)(n+1) + ADP + phosphate + H(+)</text>
        <dbReference type="Rhea" id="RHEA:10580"/>
        <dbReference type="Rhea" id="RHEA-COMP:14738"/>
        <dbReference type="Rhea" id="RHEA-COMP:14740"/>
        <dbReference type="ChEBI" id="CHEBI:15378"/>
        <dbReference type="ChEBI" id="CHEBI:29985"/>
        <dbReference type="ChEBI" id="CHEBI:30616"/>
        <dbReference type="ChEBI" id="CHEBI:43474"/>
        <dbReference type="ChEBI" id="CHEBI:141005"/>
        <dbReference type="ChEBI" id="CHEBI:456216"/>
        <dbReference type="EC" id="6.3.2.17"/>
    </reaction>
</comment>
<feature type="domain" description="Mur ligase C-terminal" evidence="12">
    <location>
        <begin position="292"/>
        <end position="412"/>
    </location>
</feature>
<dbReference type="PIRSF" id="PIRSF001563">
    <property type="entry name" value="Folylpolyglu_synth"/>
    <property type="match status" value="1"/>
</dbReference>
<keyword evidence="15" id="KW-1185">Reference proteome</keyword>
<dbReference type="PROSITE" id="PS01011">
    <property type="entry name" value="FOLYLPOLYGLU_SYNT_1"/>
    <property type="match status" value="1"/>
</dbReference>
<dbReference type="InterPro" id="IPR001645">
    <property type="entry name" value="Folylpolyglutamate_synth"/>
</dbReference>
<dbReference type="NCBIfam" id="TIGR01499">
    <property type="entry name" value="folC"/>
    <property type="match status" value="1"/>
</dbReference>
<dbReference type="RefSeq" id="WP_103239516.1">
    <property type="nucleotide sequence ID" value="NZ_JANJZD010000009.1"/>
</dbReference>
<evidence type="ECO:0000256" key="10">
    <source>
        <dbReference type="ARBA" id="ARBA00047493"/>
    </source>
</evidence>
<dbReference type="AlphaFoldDB" id="A0A2K4ZFU6"/>
<evidence type="ECO:0000313" key="14">
    <source>
        <dbReference type="EMBL" id="SOY29331.1"/>
    </source>
</evidence>
<keyword evidence="4 11" id="KW-0436">Ligase</keyword>
<dbReference type="InterPro" id="IPR036615">
    <property type="entry name" value="Mur_ligase_C_dom_sf"/>
</dbReference>
<organism evidence="14 15">
    <name type="scientific">Acetatifactor muris</name>
    <dbReference type="NCBI Taxonomy" id="879566"/>
    <lineage>
        <taxon>Bacteria</taxon>
        <taxon>Bacillati</taxon>
        <taxon>Bacillota</taxon>
        <taxon>Clostridia</taxon>
        <taxon>Lachnospirales</taxon>
        <taxon>Lachnospiraceae</taxon>
        <taxon>Acetatifactor</taxon>
    </lineage>
</organism>
<evidence type="ECO:0000256" key="7">
    <source>
        <dbReference type="ARBA" id="ARBA00022840"/>
    </source>
</evidence>
<dbReference type="PANTHER" id="PTHR11136">
    <property type="entry name" value="FOLYLPOLYGLUTAMATE SYNTHASE-RELATED"/>
    <property type="match status" value="1"/>
</dbReference>
<evidence type="ECO:0000259" key="13">
    <source>
        <dbReference type="Pfam" id="PF08245"/>
    </source>
</evidence>
<dbReference type="InterPro" id="IPR036565">
    <property type="entry name" value="Mur-like_cat_sf"/>
</dbReference>
<keyword evidence="8" id="KW-0460">Magnesium</keyword>
<gene>
    <name evidence="14" type="primary">fgs_1</name>
    <name evidence="14" type="ORF">AMURIS_02046</name>
</gene>